<evidence type="ECO:0000313" key="1">
    <source>
        <dbReference type="EMBL" id="ART31656.1"/>
    </source>
</evidence>
<sequence>MQLRESASHYISLAPGLRWLCLPQWLFITR</sequence>
<accession>A0A1Y0B2J1</accession>
<protein>
    <submittedName>
        <fullName evidence="1">Uncharacterized protein</fullName>
    </submittedName>
</protein>
<reference evidence="1" key="1">
    <citation type="submission" date="2017-03" db="EMBL/GenBank/DDBJ databases">
        <title>The mitochondrial genome of the carnivorous plant Utricularia reniformis (Lentibulariaceae): structure, comparative analysis and evolutionary landmarks.</title>
        <authorList>
            <person name="Silva S.R."/>
            <person name="Alvarenga D.O."/>
            <person name="Michael T.P."/>
            <person name="Miranda V.F.O."/>
            <person name="Varani A.M."/>
        </authorList>
    </citation>
    <scope>NUCLEOTIDE SEQUENCE</scope>
</reference>
<dbReference type="AlphaFoldDB" id="A0A1Y0B2J1"/>
<geneLocation type="mitochondrion" evidence="1"/>
<organism evidence="1">
    <name type="scientific">Utricularia reniformis</name>
    <dbReference type="NCBI Taxonomy" id="192314"/>
    <lineage>
        <taxon>Eukaryota</taxon>
        <taxon>Viridiplantae</taxon>
        <taxon>Streptophyta</taxon>
        <taxon>Embryophyta</taxon>
        <taxon>Tracheophyta</taxon>
        <taxon>Spermatophyta</taxon>
        <taxon>Magnoliopsida</taxon>
        <taxon>eudicotyledons</taxon>
        <taxon>Gunneridae</taxon>
        <taxon>Pentapetalae</taxon>
        <taxon>asterids</taxon>
        <taxon>lamiids</taxon>
        <taxon>Lamiales</taxon>
        <taxon>Lentibulariaceae</taxon>
        <taxon>Utricularia</taxon>
    </lineage>
</organism>
<dbReference type="EMBL" id="KY774314">
    <property type="protein sequence ID" value="ART31656.1"/>
    <property type="molecule type" value="Genomic_DNA"/>
</dbReference>
<gene>
    <name evidence="1" type="ORF">AEK19_MT1465</name>
</gene>
<proteinExistence type="predicted"/>
<name>A0A1Y0B2J1_9LAMI</name>
<keyword evidence="1" id="KW-0496">Mitochondrion</keyword>